<dbReference type="Proteomes" id="UP000265618">
    <property type="component" value="Unassembled WGS sequence"/>
</dbReference>
<feature type="compositionally biased region" description="Low complexity" evidence="1">
    <location>
        <begin position="115"/>
        <end position="137"/>
    </location>
</feature>
<feature type="compositionally biased region" description="Acidic residues" evidence="1">
    <location>
        <begin position="257"/>
        <end position="268"/>
    </location>
</feature>
<proteinExistence type="predicted"/>
<dbReference type="Gene3D" id="3.40.50.410">
    <property type="entry name" value="von Willebrand factor, type A domain"/>
    <property type="match status" value="1"/>
</dbReference>
<reference evidence="3 4" key="1">
    <citation type="journal article" date="2018" name="PLoS ONE">
        <title>The draft genome of Kipferlia bialata reveals reductive genome evolution in fornicate parasites.</title>
        <authorList>
            <person name="Tanifuji G."/>
            <person name="Takabayashi S."/>
            <person name="Kume K."/>
            <person name="Takagi M."/>
            <person name="Nakayama T."/>
            <person name="Kamikawa R."/>
            <person name="Inagaki Y."/>
            <person name="Hashimoto T."/>
        </authorList>
    </citation>
    <scope>NUCLEOTIDE SEQUENCE [LARGE SCALE GENOMIC DNA]</scope>
    <source>
        <strain evidence="3">NY0173</strain>
    </source>
</reference>
<dbReference type="EMBL" id="BDIP01000224">
    <property type="protein sequence ID" value="GIQ80706.1"/>
    <property type="molecule type" value="Genomic_DNA"/>
</dbReference>
<dbReference type="PANTHER" id="PTHR10579:SF43">
    <property type="entry name" value="ZINC FINGER (C3HC4-TYPE RING FINGER) FAMILY PROTEIN"/>
    <property type="match status" value="1"/>
</dbReference>
<dbReference type="Pfam" id="PF00092">
    <property type="entry name" value="VWA"/>
    <property type="match status" value="1"/>
</dbReference>
<dbReference type="AlphaFoldDB" id="A0A9K3CQG5"/>
<gene>
    <name evidence="3" type="ORF">KIPB_001544</name>
</gene>
<organism evidence="3 4">
    <name type="scientific">Kipferlia bialata</name>
    <dbReference type="NCBI Taxonomy" id="797122"/>
    <lineage>
        <taxon>Eukaryota</taxon>
        <taxon>Metamonada</taxon>
        <taxon>Carpediemonas-like organisms</taxon>
        <taxon>Kipferlia</taxon>
    </lineage>
</organism>
<feature type="compositionally biased region" description="Polar residues" evidence="1">
    <location>
        <begin position="142"/>
        <end position="156"/>
    </location>
</feature>
<feature type="region of interest" description="Disordered" evidence="1">
    <location>
        <begin position="573"/>
        <end position="602"/>
    </location>
</feature>
<evidence type="ECO:0000313" key="4">
    <source>
        <dbReference type="Proteomes" id="UP000265618"/>
    </source>
</evidence>
<comment type="caution">
    <text evidence="3">The sequence shown here is derived from an EMBL/GenBank/DDBJ whole genome shotgun (WGS) entry which is preliminary data.</text>
</comment>
<feature type="compositionally biased region" description="Basic residues" evidence="1">
    <location>
        <begin position="67"/>
        <end position="77"/>
    </location>
</feature>
<protein>
    <recommendedName>
        <fullName evidence="2">VWFA domain-containing protein</fullName>
    </recommendedName>
</protein>
<feature type="domain" description="VWFA" evidence="2">
    <location>
        <begin position="356"/>
        <end position="538"/>
    </location>
</feature>
<keyword evidence="4" id="KW-1185">Reference proteome</keyword>
<dbReference type="InterPro" id="IPR002035">
    <property type="entry name" value="VWF_A"/>
</dbReference>
<dbReference type="OrthoDB" id="299997at2759"/>
<dbReference type="SUPFAM" id="SSF53300">
    <property type="entry name" value="vWA-like"/>
    <property type="match status" value="1"/>
</dbReference>
<feature type="region of interest" description="Disordered" evidence="1">
    <location>
        <begin position="204"/>
        <end position="272"/>
    </location>
</feature>
<evidence type="ECO:0000256" key="1">
    <source>
        <dbReference type="SAM" id="MobiDB-lite"/>
    </source>
</evidence>
<dbReference type="PROSITE" id="PS50234">
    <property type="entry name" value="VWFA"/>
    <property type="match status" value="1"/>
</dbReference>
<accession>A0A9K3CQG5</accession>
<dbReference type="InterPro" id="IPR051266">
    <property type="entry name" value="CLCR"/>
</dbReference>
<evidence type="ECO:0000259" key="2">
    <source>
        <dbReference type="PROSITE" id="PS50234"/>
    </source>
</evidence>
<name>A0A9K3CQG5_9EUKA</name>
<dbReference type="SMART" id="SM00327">
    <property type="entry name" value="VWA"/>
    <property type="match status" value="1"/>
</dbReference>
<dbReference type="PANTHER" id="PTHR10579">
    <property type="entry name" value="CALCIUM-ACTIVATED CHLORIDE CHANNEL REGULATOR"/>
    <property type="match status" value="1"/>
</dbReference>
<dbReference type="InterPro" id="IPR036465">
    <property type="entry name" value="vWFA_dom_sf"/>
</dbReference>
<sequence length="818" mass="87919">MGYEDPSRPLFVPPVSTALRVPSRSCTVKDSLWGESSGSPRFVPLTPISERRGSLNRASTQTDPHVSHQKGVPRRPSFHMPSPHPQLHHRDTSRGVSLPPTANRRSPRDALMTHSPRQSSHSPLSSPLSSPRPTHSSFARRQGQTPGSQQALSMPSSRACIQRLPRRMTKDEPKRGSVSLAHSPRQSVVPLPLPLMSSIVRQSSVVKRAKDRARGQITGSGGTDPLDSHGRRHGHHRNPSVGESDGGVQGQYCYDSDGSETEESDSDTSEGAFGTINQKYRQSVVAPHKYYTTQKQLSVSQVDGMTLLDGALKAKAALGRGTYEAEIGDTIETHAVISLQGVVDSATMAMPSSSVRLYILLDTSSSMKGYRLERAVEAVSLLIDDLNPGDSISIITFSDGAVCVCDSIVKRVAKQGTGGARPRDTMATVRKALRGIEAEGSTNMAAGLGLVLRLALKKYREQDKNHVLLLTDGHPDSIKGLVGMLREATDGGKVSLSAVGLGADFNEDLLLSLADAGRGSFYFAESAEDLRDQLKEEIGKLQVIVAHNVRVGVRSRPGVVIDDVFGYPFKRGGQNGWGGSSPQRPQGSAPAVRPRHTLPDPMQDRDLLTQVDVQIGDVSANDTPRDVLIGVSWTVTENRPGRGGGTGPNGDTKSLLDIRLEYHCPLTGHHVSSQTLTALIQPNRNQSKAFIPSSISSAGAQQPVTQRTNGVVRAAPAVDMVVSKVARAAVSKALGECAMAFTKSGDTLGLQSLQRQLEVLGEQANAGQDVADLLEIVTTAIEQSKMVFAINKSSPEFKKQHSVLMKRLKHKARILAMT</sequence>
<feature type="compositionally biased region" description="Polar residues" evidence="1">
    <location>
        <begin position="29"/>
        <end position="39"/>
    </location>
</feature>
<evidence type="ECO:0000313" key="3">
    <source>
        <dbReference type="EMBL" id="GIQ80706.1"/>
    </source>
</evidence>
<feature type="region of interest" description="Disordered" evidence="1">
    <location>
        <begin position="29"/>
        <end position="185"/>
    </location>
</feature>